<name>A0A7I9VGC2_9ACTN</name>
<dbReference type="Pfam" id="PF02467">
    <property type="entry name" value="Whib"/>
    <property type="match status" value="1"/>
</dbReference>
<dbReference type="EMBL" id="BJOV01000008">
    <property type="protein sequence ID" value="GEE04143.1"/>
    <property type="molecule type" value="Genomic_DNA"/>
</dbReference>
<reference evidence="4" key="1">
    <citation type="submission" date="2019-06" db="EMBL/GenBank/DDBJ databases">
        <title>Gordonia isolated from sludge of a wastewater treatment plant.</title>
        <authorList>
            <person name="Tamura T."/>
            <person name="Aoyama K."/>
            <person name="Kang Y."/>
            <person name="Saito S."/>
            <person name="Akiyama N."/>
            <person name="Yazawa K."/>
            <person name="Gonoi T."/>
            <person name="Mikami Y."/>
        </authorList>
    </citation>
    <scope>NUCLEOTIDE SEQUENCE [LARGE SCALE GENOMIC DNA]</scope>
    <source>
        <strain evidence="4">NBRC 107696</strain>
    </source>
</reference>
<dbReference type="AlphaFoldDB" id="A0A7I9VGC2"/>
<evidence type="ECO:0000259" key="1">
    <source>
        <dbReference type="PROSITE" id="PS51674"/>
    </source>
</evidence>
<dbReference type="OrthoDB" id="4869073at2"/>
<proteinExistence type="predicted"/>
<keyword evidence="4" id="KW-1185">Reference proteome</keyword>
<organism evidence="3 4">
    <name type="scientific">Gordonia spumicola</name>
    <dbReference type="NCBI Taxonomy" id="589161"/>
    <lineage>
        <taxon>Bacteria</taxon>
        <taxon>Bacillati</taxon>
        <taxon>Actinomycetota</taxon>
        <taxon>Actinomycetes</taxon>
        <taxon>Mycobacteriales</taxon>
        <taxon>Gordoniaceae</taxon>
        <taxon>Gordonia</taxon>
    </lineage>
</organism>
<feature type="domain" description="4Fe-4S Wbl-type" evidence="1">
    <location>
        <begin position="9"/>
        <end position="64"/>
    </location>
</feature>
<dbReference type="PROSITE" id="PS51674">
    <property type="entry name" value="4FE4S_WBL"/>
    <property type="match status" value="1"/>
</dbReference>
<comment type="caution">
    <text evidence="3">The sequence shown here is derived from an EMBL/GenBank/DDBJ whole genome shotgun (WGS) entry which is preliminary data.</text>
</comment>
<accession>A0A7I9VGC2</accession>
<evidence type="ECO:0000313" key="2">
    <source>
        <dbReference type="EMBL" id="GEE00214.1"/>
    </source>
</evidence>
<evidence type="ECO:0000313" key="4">
    <source>
        <dbReference type="Proteomes" id="UP000444960"/>
    </source>
</evidence>
<evidence type="ECO:0000313" key="3">
    <source>
        <dbReference type="EMBL" id="GEE04143.1"/>
    </source>
</evidence>
<reference evidence="3" key="2">
    <citation type="journal article" date="2020" name="Int. J. Syst. Evol. Microbiol.">
        <title>Gordonia crocea sp. nov. and Gordonia spumicola sp. nov. isolated from sludge of a wastewater treatment plant.</title>
        <authorList>
            <person name="Tamura T."/>
            <person name="Saito S."/>
            <person name="Hamada M."/>
            <person name="Kang Y."/>
            <person name="Hoshino Y."/>
            <person name="Gonoi T."/>
            <person name="Mikami Y."/>
            <person name="Yaguchi T."/>
        </authorList>
    </citation>
    <scope>NUCLEOTIDE SEQUENCE</scope>
    <source>
        <strain evidence="3">NBRC 107696</strain>
    </source>
</reference>
<sequence>MRRTPESTPCQGRSEFTSDDRDVLLRVAMVCFHCPVRVACREGAEARGESFGVWGGKVFARESRPPGRPRRSVCAKGLHDLTDPAAVHVGPSGGQCRACRRAASNAAKTRKRLCECGTWVSSGNQGAHRRTGLHARRMLAEAGEGGE</sequence>
<dbReference type="Proteomes" id="UP000444960">
    <property type="component" value="Unassembled WGS sequence"/>
</dbReference>
<gene>
    <name evidence="2" type="ORF">nbrc107696_06600</name>
    <name evidence="3" type="ORF">nbrc107696_45890</name>
</gene>
<dbReference type="EMBL" id="BJOV01000002">
    <property type="protein sequence ID" value="GEE00214.1"/>
    <property type="molecule type" value="Genomic_DNA"/>
</dbReference>
<protein>
    <recommendedName>
        <fullName evidence="1">4Fe-4S Wbl-type domain-containing protein</fullName>
    </recommendedName>
</protein>
<dbReference type="InterPro" id="IPR034768">
    <property type="entry name" value="4FE4S_WBL"/>
</dbReference>
<dbReference type="RefSeq" id="WP_161894140.1">
    <property type="nucleotide sequence ID" value="NZ_BJOV01000002.1"/>
</dbReference>